<dbReference type="EMBL" id="JBHMCT010000015">
    <property type="protein sequence ID" value="MFB9557441.1"/>
    <property type="molecule type" value="Genomic_DNA"/>
</dbReference>
<accession>A0ABV5QV97</accession>
<comment type="cofactor">
    <cofactor evidence="1">
        <name>FAD</name>
        <dbReference type="ChEBI" id="CHEBI:57692"/>
    </cofactor>
</comment>
<dbReference type="RefSeq" id="WP_382746030.1">
    <property type="nucleotide sequence ID" value="NZ_BAAAWU010000001.1"/>
</dbReference>
<comment type="caution">
    <text evidence="5">The sequence shown here is derived from an EMBL/GenBank/DDBJ whole genome shotgun (WGS) entry which is preliminary data.</text>
</comment>
<dbReference type="PANTHER" id="PTHR43004">
    <property type="entry name" value="TRK SYSTEM POTASSIUM UPTAKE PROTEIN"/>
    <property type="match status" value="1"/>
</dbReference>
<reference evidence="5 6" key="1">
    <citation type="submission" date="2024-09" db="EMBL/GenBank/DDBJ databases">
        <authorList>
            <person name="Sun Q."/>
            <person name="Mori K."/>
        </authorList>
    </citation>
    <scope>NUCLEOTIDE SEQUENCE [LARGE SCALE GENOMIC DNA]</scope>
    <source>
        <strain evidence="5 6">JCM 4414</strain>
    </source>
</reference>
<dbReference type="Pfam" id="PF21274">
    <property type="entry name" value="Rng_hyd_C"/>
    <property type="match status" value="1"/>
</dbReference>
<feature type="domain" description="FAD-binding" evidence="4">
    <location>
        <begin position="20"/>
        <end position="65"/>
    </location>
</feature>
<sequence>MRAARRAPGAPARRWRRRRNTGLQDAANLSWKLTAVLRGEAPDPDALLDSYQAERHPIGTLVLRSSGTLIRLAIAHTPLQRAVRTVATRLLGALRPAVDRVVGQISGIGLSYGPTARRAPDHDLREGRLYELLREGEFVLIAPDGASPALPPTAPVSPTRAVRATWADPARRDTLLVRPDGYTAPLHT</sequence>
<evidence type="ECO:0000256" key="2">
    <source>
        <dbReference type="ARBA" id="ARBA00022630"/>
    </source>
</evidence>
<keyword evidence="2" id="KW-0285">Flavoprotein</keyword>
<name>A0ABV5QV97_9ACTN</name>
<proteinExistence type="predicted"/>
<dbReference type="InterPro" id="IPR036188">
    <property type="entry name" value="FAD/NAD-bd_sf"/>
</dbReference>
<dbReference type="SUPFAM" id="SSF51905">
    <property type="entry name" value="FAD/NAD(P)-binding domain"/>
    <property type="match status" value="1"/>
</dbReference>
<dbReference type="Proteomes" id="UP001589716">
    <property type="component" value="Unassembled WGS sequence"/>
</dbReference>
<gene>
    <name evidence="5" type="ORF">ACFFTP_25045</name>
</gene>
<keyword evidence="6" id="KW-1185">Reference proteome</keyword>
<organism evidence="5 6">
    <name type="scientific">Streptomyces roseoviridis</name>
    <dbReference type="NCBI Taxonomy" id="67361"/>
    <lineage>
        <taxon>Bacteria</taxon>
        <taxon>Bacillati</taxon>
        <taxon>Actinomycetota</taxon>
        <taxon>Actinomycetes</taxon>
        <taxon>Kitasatosporales</taxon>
        <taxon>Streptomycetaceae</taxon>
        <taxon>Streptomyces</taxon>
    </lineage>
</organism>
<evidence type="ECO:0000313" key="5">
    <source>
        <dbReference type="EMBL" id="MFB9557441.1"/>
    </source>
</evidence>
<evidence type="ECO:0000313" key="6">
    <source>
        <dbReference type="Proteomes" id="UP001589716"/>
    </source>
</evidence>
<dbReference type="Gene3D" id="3.50.50.60">
    <property type="entry name" value="FAD/NAD(P)-binding domain"/>
    <property type="match status" value="1"/>
</dbReference>
<dbReference type="PANTHER" id="PTHR43004:SF19">
    <property type="entry name" value="BINDING MONOOXYGENASE, PUTATIVE (JCVI)-RELATED"/>
    <property type="match status" value="1"/>
</dbReference>
<evidence type="ECO:0000256" key="1">
    <source>
        <dbReference type="ARBA" id="ARBA00001974"/>
    </source>
</evidence>
<protein>
    <submittedName>
        <fullName evidence="5">FAD-dependent monooxygenase</fullName>
    </submittedName>
</protein>
<keyword evidence="5" id="KW-0503">Monooxygenase</keyword>
<keyword evidence="3" id="KW-0274">FAD</keyword>
<dbReference type="InterPro" id="IPR050641">
    <property type="entry name" value="RIFMO-like"/>
</dbReference>
<dbReference type="InterPro" id="IPR002938">
    <property type="entry name" value="FAD-bd"/>
</dbReference>
<dbReference type="GO" id="GO:0004497">
    <property type="term" value="F:monooxygenase activity"/>
    <property type="evidence" value="ECO:0007669"/>
    <property type="project" value="UniProtKB-KW"/>
</dbReference>
<dbReference type="Pfam" id="PF01494">
    <property type="entry name" value="FAD_binding_3"/>
    <property type="match status" value="1"/>
</dbReference>
<dbReference type="Gene3D" id="3.40.30.120">
    <property type="match status" value="1"/>
</dbReference>
<evidence type="ECO:0000259" key="4">
    <source>
        <dbReference type="Pfam" id="PF01494"/>
    </source>
</evidence>
<evidence type="ECO:0000256" key="3">
    <source>
        <dbReference type="ARBA" id="ARBA00022827"/>
    </source>
</evidence>
<keyword evidence="5" id="KW-0560">Oxidoreductase</keyword>